<name>A0A022PJF4_9GAMM</name>
<dbReference type="GO" id="GO:0044550">
    <property type="term" value="P:secondary metabolite biosynthetic process"/>
    <property type="evidence" value="ECO:0007669"/>
    <property type="project" value="TreeGrafter"/>
</dbReference>
<dbReference type="Pfam" id="PF08541">
    <property type="entry name" value="ACP_syn_III_C"/>
    <property type="match status" value="1"/>
</dbReference>
<dbReference type="EC" id="2.3.1.180" evidence="4"/>
<sequence>MMTLETLTSYVPQKKLKVEREYQRLGLTQNEARVFSRMYELTHCPVEEGSEEEMLLKPCKELFQQVPHIKQEVVLLVYAHTGTISSVWGQNMASSLVRRLQLPNAVAIGTSSNNCVSIFSALSLAKHYLQNALPNSKALIVVGEIADSFELRVVPNVAVIGDAAAAALLSLNGQGPSILAYSIHTYPRYSQGIWLPTNSDAYRDFTANYQLRLQSVIQDVLQQADITIDEISYIIPHNVNILIWRQAAKFMNIPIEKIFLKNISEIAHCFGADMIINLHALKNSGALHSGDKILLISAGVGGLFGASLLLYS</sequence>
<reference evidence="4 5" key="1">
    <citation type="submission" date="2014-03" db="EMBL/GenBank/DDBJ databases">
        <title>Draft Genome of Photorhabdus luminescens BA1, an Egyptian Isolate.</title>
        <authorList>
            <person name="Ghazal S."/>
            <person name="Hurst S.G.IV."/>
            <person name="Morris K."/>
            <person name="Thomas K."/>
            <person name="Tisa L.S."/>
        </authorList>
    </citation>
    <scope>NUCLEOTIDE SEQUENCE [LARGE SCALE GENOMIC DNA]</scope>
    <source>
        <strain evidence="4 5">BA1</strain>
    </source>
</reference>
<dbReference type="Proteomes" id="UP000023464">
    <property type="component" value="Unassembled WGS sequence"/>
</dbReference>
<feature type="domain" description="Beta-ketoacyl-[acyl-carrier-protein] synthase III C-terminal" evidence="3">
    <location>
        <begin position="221"/>
        <end position="309"/>
    </location>
</feature>
<dbReference type="GO" id="GO:0033818">
    <property type="term" value="F:beta-ketoacyl-acyl-carrier-protein synthase III activity"/>
    <property type="evidence" value="ECO:0007669"/>
    <property type="project" value="UniProtKB-EC"/>
</dbReference>
<dbReference type="EMBL" id="JFGV01000021">
    <property type="protein sequence ID" value="EYU15644.1"/>
    <property type="molecule type" value="Genomic_DNA"/>
</dbReference>
<evidence type="ECO:0000256" key="1">
    <source>
        <dbReference type="ARBA" id="ARBA00022679"/>
    </source>
</evidence>
<proteinExistence type="predicted"/>
<dbReference type="AlphaFoldDB" id="A0A022PJF4"/>
<dbReference type="RefSeq" id="WP_036777978.1">
    <property type="nucleotide sequence ID" value="NZ_CAWLTM010000094.1"/>
</dbReference>
<evidence type="ECO:0000259" key="3">
    <source>
        <dbReference type="Pfam" id="PF08541"/>
    </source>
</evidence>
<evidence type="ECO:0000313" key="4">
    <source>
        <dbReference type="EMBL" id="EYU15644.1"/>
    </source>
</evidence>
<protein>
    <submittedName>
        <fullName evidence="4">3-oxoacyl-(Acyl-carrier-protein) synthase III</fullName>
        <ecNumber evidence="4">2.3.1.180</ecNumber>
    </submittedName>
</protein>
<gene>
    <name evidence="4" type="ORF">BA1DRAFT_01776</name>
</gene>
<keyword evidence="5" id="KW-1185">Reference proteome</keyword>
<accession>A0A022PJF4</accession>
<dbReference type="SUPFAM" id="SSF53901">
    <property type="entry name" value="Thiolase-like"/>
    <property type="match status" value="1"/>
</dbReference>
<dbReference type="InterPro" id="IPR016039">
    <property type="entry name" value="Thiolase-like"/>
</dbReference>
<evidence type="ECO:0000313" key="5">
    <source>
        <dbReference type="Proteomes" id="UP000023464"/>
    </source>
</evidence>
<dbReference type="CDD" id="cd00827">
    <property type="entry name" value="init_cond_enzymes"/>
    <property type="match status" value="1"/>
</dbReference>
<dbReference type="PATRIC" id="fig|1393736.3.peg.1794"/>
<evidence type="ECO:0000256" key="2">
    <source>
        <dbReference type="ARBA" id="ARBA00023315"/>
    </source>
</evidence>
<comment type="caution">
    <text evidence="4">The sequence shown here is derived from an EMBL/GenBank/DDBJ whole genome shotgun (WGS) entry which is preliminary data.</text>
</comment>
<dbReference type="PANTHER" id="PTHR34069">
    <property type="entry name" value="3-OXOACYL-[ACYL-CARRIER-PROTEIN] SYNTHASE 3"/>
    <property type="match status" value="1"/>
</dbReference>
<organism evidence="4 5">
    <name type="scientific">Photorhabdus aegyptia</name>
    <dbReference type="NCBI Taxonomy" id="2805098"/>
    <lineage>
        <taxon>Bacteria</taxon>
        <taxon>Pseudomonadati</taxon>
        <taxon>Pseudomonadota</taxon>
        <taxon>Gammaproteobacteria</taxon>
        <taxon>Enterobacterales</taxon>
        <taxon>Morganellaceae</taxon>
        <taxon>Photorhabdus</taxon>
    </lineage>
</organism>
<keyword evidence="2 4" id="KW-0012">Acyltransferase</keyword>
<dbReference type="PANTHER" id="PTHR34069:SF2">
    <property type="entry name" value="BETA-KETOACYL-[ACYL-CARRIER-PROTEIN] SYNTHASE III"/>
    <property type="match status" value="1"/>
</dbReference>
<keyword evidence="1 4" id="KW-0808">Transferase</keyword>
<dbReference type="InterPro" id="IPR013747">
    <property type="entry name" value="ACP_syn_III_C"/>
</dbReference>
<dbReference type="Gene3D" id="3.40.47.10">
    <property type="match status" value="2"/>
</dbReference>